<accession>A0A3B1D9B5</accession>
<proteinExistence type="predicted"/>
<name>A0A3B1D9B5_9ZZZZ</name>
<organism evidence="1">
    <name type="scientific">hydrothermal vent metagenome</name>
    <dbReference type="NCBI Taxonomy" id="652676"/>
    <lineage>
        <taxon>unclassified sequences</taxon>
        <taxon>metagenomes</taxon>
        <taxon>ecological metagenomes</taxon>
    </lineage>
</organism>
<dbReference type="AlphaFoldDB" id="A0A3B1D9B5"/>
<dbReference type="EMBL" id="UOGF01000075">
    <property type="protein sequence ID" value="VAX31430.1"/>
    <property type="molecule type" value="Genomic_DNA"/>
</dbReference>
<protein>
    <submittedName>
        <fullName evidence="1">Uncharacterized protein</fullName>
    </submittedName>
</protein>
<evidence type="ECO:0000313" key="1">
    <source>
        <dbReference type="EMBL" id="VAX31430.1"/>
    </source>
</evidence>
<sequence length="135" mass="15265">MCNRIKIQYFSLMFVTFFTLSPLAAFAGNDPSIQGDLRTEIKIAMQALIERNTINDTYRLYDPIKGKLLHLQLVKLHEGIVKKGDYFVSCADFKDAAGNLVDLDFLVLQDGTKMIATQAIIHKANGKKRQYHLEG</sequence>
<reference evidence="1" key="1">
    <citation type="submission" date="2018-06" db="EMBL/GenBank/DDBJ databases">
        <authorList>
            <person name="Zhirakovskaya E."/>
        </authorList>
    </citation>
    <scope>NUCLEOTIDE SEQUENCE</scope>
</reference>
<gene>
    <name evidence="1" type="ORF">MNBD_NITROSPIRAE01-2282</name>
</gene>